<evidence type="ECO:0000259" key="2">
    <source>
        <dbReference type="Pfam" id="PF07833"/>
    </source>
</evidence>
<dbReference type="SUPFAM" id="SSF50985">
    <property type="entry name" value="RCC1/BLIP-II"/>
    <property type="match status" value="1"/>
</dbReference>
<dbReference type="Proteomes" id="UP001229346">
    <property type="component" value="Unassembled WGS sequence"/>
</dbReference>
<reference evidence="3 4" key="1">
    <citation type="submission" date="2023-07" db="EMBL/GenBank/DDBJ databases">
        <title>Sorghum-associated microbial communities from plants grown in Nebraska, USA.</title>
        <authorList>
            <person name="Schachtman D."/>
        </authorList>
    </citation>
    <scope>NUCLEOTIDE SEQUENCE [LARGE SCALE GENOMIC DNA]</scope>
    <source>
        <strain evidence="3 4">CC482</strain>
    </source>
</reference>
<dbReference type="Gene3D" id="2.130.10.30">
    <property type="entry name" value="Regulator of chromosome condensation 1/beta-lactamase-inhibitor protein II"/>
    <property type="match status" value="1"/>
</dbReference>
<feature type="chain" id="PRO_5045762771" description="Copper amine oxidase-like N-terminal domain-containing protein" evidence="1">
    <location>
        <begin position="27"/>
        <end position="463"/>
    </location>
</feature>
<dbReference type="RefSeq" id="WP_307207982.1">
    <property type="nucleotide sequence ID" value="NZ_JAUSSU010000014.1"/>
</dbReference>
<sequence length="463" mass="50788">MKRFVSALAFLLTLALLPLGNPTAEAGAKTTIIPSLPLTGIIDIYDQSNADHFYALHSDGTIWIGNGSKPAVRGPQVPGAIKISGNLILTSNGEVWTWDKSGDMPKRITELSGIQSISSNGLTPSINMAMNDKEQVYVWGETCLTSLIRPDFHGRGGLCLSVYHDRPTPADDEQARIPKLAIEGAKDIRASLQYILILMADGKTIKVYGNTESQTYAMFEHVSDEPIVDFAGYDKDYAGHSTLTTLPDGNHMRSSQYVQVSQGYGGSYKLLLHKDGTVWGNTIWQADPIRRITPLKDIAEVAAVALNSGTALDKYGKVWTWGDRNNIPYQETEEKVFAKVDAKSVQKQISLRINGKFIASDPGPIQMKGTTFVPLRSSFESIGAQISYNNGNVTFSYQKQQLAFKVYDTKATLDGKSIQMPAAPLSYHGRTYVPLRFLAQAFGAKVLWNNNIDGVDIQFPSVN</sequence>
<dbReference type="InterPro" id="IPR009091">
    <property type="entry name" value="RCC1/BLIP-II"/>
</dbReference>
<gene>
    <name evidence="3" type="ORF">J2T15_005452</name>
</gene>
<feature type="signal peptide" evidence="1">
    <location>
        <begin position="1"/>
        <end position="26"/>
    </location>
</feature>
<dbReference type="SUPFAM" id="SSF55383">
    <property type="entry name" value="Copper amine oxidase, domain N"/>
    <property type="match status" value="1"/>
</dbReference>
<dbReference type="InterPro" id="IPR012854">
    <property type="entry name" value="Cu_amine_oxidase-like_N"/>
</dbReference>
<name>A0ABT9U9N4_PAEHA</name>
<evidence type="ECO:0000313" key="3">
    <source>
        <dbReference type="EMBL" id="MDQ0115977.1"/>
    </source>
</evidence>
<keyword evidence="4" id="KW-1185">Reference proteome</keyword>
<keyword evidence="1" id="KW-0732">Signal</keyword>
<dbReference type="Pfam" id="PF07833">
    <property type="entry name" value="Cu_amine_oxidN1"/>
    <property type="match status" value="1"/>
</dbReference>
<dbReference type="Gene3D" id="3.30.457.10">
    <property type="entry name" value="Copper amine oxidase-like, N-terminal domain"/>
    <property type="match status" value="1"/>
</dbReference>
<evidence type="ECO:0000256" key="1">
    <source>
        <dbReference type="SAM" id="SignalP"/>
    </source>
</evidence>
<organism evidence="3 4">
    <name type="scientific">Paenibacillus harenae</name>
    <dbReference type="NCBI Taxonomy" id="306543"/>
    <lineage>
        <taxon>Bacteria</taxon>
        <taxon>Bacillati</taxon>
        <taxon>Bacillota</taxon>
        <taxon>Bacilli</taxon>
        <taxon>Bacillales</taxon>
        <taxon>Paenibacillaceae</taxon>
        <taxon>Paenibacillus</taxon>
    </lineage>
</organism>
<feature type="domain" description="Copper amine oxidase-like N-terminal" evidence="2">
    <location>
        <begin position="353"/>
        <end position="451"/>
    </location>
</feature>
<protein>
    <recommendedName>
        <fullName evidence="2">Copper amine oxidase-like N-terminal domain-containing protein</fullName>
    </recommendedName>
</protein>
<accession>A0ABT9U9N4</accession>
<evidence type="ECO:0000313" key="4">
    <source>
        <dbReference type="Proteomes" id="UP001229346"/>
    </source>
</evidence>
<dbReference type="InterPro" id="IPR036582">
    <property type="entry name" value="Mao_N_sf"/>
</dbReference>
<dbReference type="EMBL" id="JAUSSU010000014">
    <property type="protein sequence ID" value="MDQ0115977.1"/>
    <property type="molecule type" value="Genomic_DNA"/>
</dbReference>
<proteinExistence type="predicted"/>
<comment type="caution">
    <text evidence="3">The sequence shown here is derived from an EMBL/GenBank/DDBJ whole genome shotgun (WGS) entry which is preliminary data.</text>
</comment>